<keyword evidence="1" id="KW-0812">Transmembrane</keyword>
<dbReference type="HOGENOM" id="CLU_2034630_0_0_10"/>
<dbReference type="Proteomes" id="UP000007463">
    <property type="component" value="Chromosome"/>
</dbReference>
<feature type="transmembrane region" description="Helical" evidence="1">
    <location>
        <begin position="51"/>
        <end position="70"/>
    </location>
</feature>
<sequence length="121" mass="13652">MFMSCVGKKVALLVLLKVRLCVTGQNQMCHLCGWLKLFLKKCGGKKIKKHWGGLSVGLLAVPFQYGLYVFGHLSKWFVFVLMFKFWSVYRLWNGRPTIGYNVSQLGDAGFSVVVVQPVAFS</sequence>
<protein>
    <submittedName>
        <fullName evidence="2">Uncharacterized protein</fullName>
    </submittedName>
</protein>
<reference evidence="3" key="2">
    <citation type="submission" date="2011-02" db="EMBL/GenBank/DDBJ databases">
        <title>The complete genome of Fluviicola taffensis DSM 16823.</title>
        <authorList>
            <consortium name="US DOE Joint Genome Institute (JGI-PGF)"/>
            <person name="Lucas S."/>
            <person name="Copeland A."/>
            <person name="Lapidus A."/>
            <person name="Bruce D."/>
            <person name="Goodwin L."/>
            <person name="Pitluck S."/>
            <person name="Kyrpides N."/>
            <person name="Mavromatis K."/>
            <person name="Ivanova N."/>
            <person name="Mikhailova N."/>
            <person name="Pagani I."/>
            <person name="Chertkov O."/>
            <person name="Detter J.C."/>
            <person name="Han C."/>
            <person name="Tapia R."/>
            <person name="Land M."/>
            <person name="Hauser L."/>
            <person name="Markowitz V."/>
            <person name="Cheng J.-F."/>
            <person name="Hugenholtz P."/>
            <person name="Woyke T."/>
            <person name="Wu D."/>
            <person name="Tindall B."/>
            <person name="Pomrenke H.G."/>
            <person name="Brambilla E."/>
            <person name="Klenk H.-P."/>
            <person name="Eisen J.A."/>
        </authorList>
    </citation>
    <scope>NUCLEOTIDE SEQUENCE [LARGE SCALE GENOMIC DNA]</scope>
    <source>
        <strain evidence="3">DSM 16823 / RW262 / RW262</strain>
    </source>
</reference>
<proteinExistence type="predicted"/>
<accession>F2IFI7</accession>
<evidence type="ECO:0000313" key="3">
    <source>
        <dbReference type="Proteomes" id="UP000007463"/>
    </source>
</evidence>
<name>F2IFI7_FLUTR</name>
<evidence type="ECO:0000256" key="1">
    <source>
        <dbReference type="SAM" id="Phobius"/>
    </source>
</evidence>
<keyword evidence="1" id="KW-1133">Transmembrane helix</keyword>
<dbReference type="STRING" id="755732.Fluta_3733"/>
<dbReference type="KEGG" id="fte:Fluta_3733"/>
<reference evidence="2 3" key="1">
    <citation type="journal article" date="2011" name="Stand. Genomic Sci.">
        <title>Complete genome sequence of the gliding freshwater bacterium Fluviicola taffensis type strain (RW262).</title>
        <authorList>
            <person name="Woyke T."/>
            <person name="Chertkov O."/>
            <person name="Lapidus A."/>
            <person name="Nolan M."/>
            <person name="Lucas S."/>
            <person name="Del Rio T.G."/>
            <person name="Tice H."/>
            <person name="Cheng J.F."/>
            <person name="Tapia R."/>
            <person name="Han C."/>
            <person name="Goodwin L."/>
            <person name="Pitluck S."/>
            <person name="Liolios K."/>
            <person name="Pagani I."/>
            <person name="Ivanova N."/>
            <person name="Huntemann M."/>
            <person name="Mavromatis K."/>
            <person name="Mikhailova N."/>
            <person name="Pati A."/>
            <person name="Chen A."/>
            <person name="Palaniappan K."/>
            <person name="Land M."/>
            <person name="Hauser L."/>
            <person name="Brambilla E.M."/>
            <person name="Rohde M."/>
            <person name="Mwirichia R."/>
            <person name="Sikorski J."/>
            <person name="Tindall B.J."/>
            <person name="Goker M."/>
            <person name="Bristow J."/>
            <person name="Eisen J.A."/>
            <person name="Markowitz V."/>
            <person name="Hugenholtz P."/>
            <person name="Klenk H.P."/>
            <person name="Kyrpides N.C."/>
        </authorList>
    </citation>
    <scope>NUCLEOTIDE SEQUENCE [LARGE SCALE GENOMIC DNA]</scope>
    <source>
        <strain evidence="3">DSM 16823 / RW262 / RW262</strain>
    </source>
</reference>
<gene>
    <name evidence="2" type="ordered locus">Fluta_3733</name>
</gene>
<dbReference type="AlphaFoldDB" id="F2IFI7"/>
<keyword evidence="1" id="KW-0472">Membrane</keyword>
<evidence type="ECO:0000313" key="2">
    <source>
        <dbReference type="EMBL" id="AEA45701.1"/>
    </source>
</evidence>
<dbReference type="EMBL" id="CP002542">
    <property type="protein sequence ID" value="AEA45701.1"/>
    <property type="molecule type" value="Genomic_DNA"/>
</dbReference>
<organism evidence="2 3">
    <name type="scientific">Fluviicola taffensis (strain DSM 16823 / NCIMB 13979 / RW262)</name>
    <dbReference type="NCBI Taxonomy" id="755732"/>
    <lineage>
        <taxon>Bacteria</taxon>
        <taxon>Pseudomonadati</taxon>
        <taxon>Bacteroidota</taxon>
        <taxon>Flavobacteriia</taxon>
        <taxon>Flavobacteriales</taxon>
        <taxon>Crocinitomicaceae</taxon>
        <taxon>Fluviicola</taxon>
    </lineage>
</organism>
<keyword evidence="3" id="KW-1185">Reference proteome</keyword>